<proteinExistence type="inferred from homology"/>
<evidence type="ECO:0000256" key="5">
    <source>
        <dbReference type="ARBA" id="ARBA00022692"/>
    </source>
</evidence>
<keyword evidence="6" id="KW-1133">Transmembrane helix</keyword>
<keyword evidence="3" id="KW-0813">Transport</keyword>
<evidence type="ECO:0000313" key="8">
    <source>
        <dbReference type="EMBL" id="GAM76064.1"/>
    </source>
</evidence>
<keyword evidence="4" id="KW-1003">Cell membrane</keyword>
<dbReference type="GO" id="GO:0005886">
    <property type="term" value="C:plasma membrane"/>
    <property type="evidence" value="ECO:0007669"/>
    <property type="project" value="UniProtKB-SubCell"/>
</dbReference>
<comment type="similarity">
    <text evidence="2">Belongs to the BCCT transporter (TC 2.A.15) family.</text>
</comment>
<comment type="subcellular location">
    <subcellularLocation>
        <location evidence="1">Cell membrane</location>
        <topology evidence="1">Multi-pass membrane protein</topology>
    </subcellularLocation>
</comment>
<reference evidence="8 9" key="1">
    <citation type="submission" date="2015-01" db="EMBL/GenBank/DDBJ databases">
        <title>Vibrio sp. C94 JCM 19241 whole genome shotgun sequence.</title>
        <authorList>
            <person name="Sawabe T."/>
            <person name="Meirelles P."/>
            <person name="Feng G."/>
            <person name="Sayaka M."/>
            <person name="Hattori M."/>
            <person name="Ohkuma M."/>
        </authorList>
    </citation>
    <scope>NUCLEOTIDE SEQUENCE [LARGE SCALE GENOMIC DNA]</scope>
    <source>
        <strain evidence="9">JCM 19241</strain>
    </source>
</reference>
<dbReference type="PANTHER" id="PTHR30047">
    <property type="entry name" value="HIGH-AFFINITY CHOLINE TRANSPORT PROTEIN-RELATED"/>
    <property type="match status" value="1"/>
</dbReference>
<reference evidence="8 9" key="2">
    <citation type="submission" date="2015-01" db="EMBL/GenBank/DDBJ databases">
        <authorList>
            <consortium name="NBRP consortium"/>
            <person name="Sawabe T."/>
            <person name="Meirelles P."/>
            <person name="Feng G."/>
            <person name="Sayaka M."/>
            <person name="Hattori M."/>
            <person name="Ohkuma M."/>
        </authorList>
    </citation>
    <scope>NUCLEOTIDE SEQUENCE [LARGE SCALE GENOMIC DNA]</scope>
    <source>
        <strain evidence="9">JCM 19241</strain>
    </source>
</reference>
<evidence type="ECO:0000256" key="3">
    <source>
        <dbReference type="ARBA" id="ARBA00022448"/>
    </source>
</evidence>
<dbReference type="AlphaFoldDB" id="A0A0B8QNT8"/>
<keyword evidence="7" id="KW-0472">Membrane</keyword>
<evidence type="ECO:0000256" key="7">
    <source>
        <dbReference type="ARBA" id="ARBA00023136"/>
    </source>
</evidence>
<evidence type="ECO:0000256" key="2">
    <source>
        <dbReference type="ARBA" id="ARBA00005658"/>
    </source>
</evidence>
<dbReference type="Proteomes" id="UP000031666">
    <property type="component" value="Unassembled WGS sequence"/>
</dbReference>
<evidence type="ECO:0000256" key="1">
    <source>
        <dbReference type="ARBA" id="ARBA00004651"/>
    </source>
</evidence>
<dbReference type="GO" id="GO:0022857">
    <property type="term" value="F:transmembrane transporter activity"/>
    <property type="evidence" value="ECO:0007669"/>
    <property type="project" value="InterPro"/>
</dbReference>
<dbReference type="PANTHER" id="PTHR30047:SF7">
    <property type="entry name" value="HIGH-AFFINITY CHOLINE TRANSPORT PROTEIN"/>
    <property type="match status" value="1"/>
</dbReference>
<dbReference type="Pfam" id="PF02028">
    <property type="entry name" value="BCCT"/>
    <property type="match status" value="1"/>
</dbReference>
<comment type="caution">
    <text evidence="8">The sequence shown here is derived from an EMBL/GenBank/DDBJ whole genome shotgun (WGS) entry which is preliminary data.</text>
</comment>
<dbReference type="EMBL" id="BBSC01000005">
    <property type="protein sequence ID" value="GAM76064.1"/>
    <property type="molecule type" value="Genomic_DNA"/>
</dbReference>
<protein>
    <submittedName>
        <fullName evidence="8">High-affinity choline uptake protein betT</fullName>
    </submittedName>
</protein>
<dbReference type="STRING" id="1481914.JCM19241_362"/>
<name>A0A0B8QNT8_9VIBR</name>
<keyword evidence="5" id="KW-0812">Transmembrane</keyword>
<evidence type="ECO:0000256" key="4">
    <source>
        <dbReference type="ARBA" id="ARBA00022475"/>
    </source>
</evidence>
<evidence type="ECO:0000313" key="9">
    <source>
        <dbReference type="Proteomes" id="UP000031666"/>
    </source>
</evidence>
<organism evidence="8 9">
    <name type="scientific">Vibrio ishigakensis</name>
    <dbReference type="NCBI Taxonomy" id="1481914"/>
    <lineage>
        <taxon>Bacteria</taxon>
        <taxon>Pseudomonadati</taxon>
        <taxon>Pseudomonadota</taxon>
        <taxon>Gammaproteobacteria</taxon>
        <taxon>Vibrionales</taxon>
        <taxon>Vibrionaceae</taxon>
        <taxon>Vibrio</taxon>
    </lineage>
</organism>
<dbReference type="InterPro" id="IPR000060">
    <property type="entry name" value="BCCT_transptr"/>
</dbReference>
<accession>A0A0B8QNT8</accession>
<evidence type="ECO:0000256" key="6">
    <source>
        <dbReference type="ARBA" id="ARBA00022989"/>
    </source>
</evidence>
<sequence>MSAFGGMAIDQVVNKVGELGQNGLSDITLSLFYAYEAMPMSSILSVMSIVLIMVFFITSSDSASLVIDSITAGGKVDAPIPQRIFWASTEGAIAAALLWIGGTEAIQALQAGTISTGLPFTIILLVMCVSLVMGMKTELEHKKYDYAPA</sequence>
<gene>
    <name evidence="8" type="ORF">JCM19241_362</name>
</gene>